<evidence type="ECO:0000313" key="2">
    <source>
        <dbReference type="Proteomes" id="UP000198959"/>
    </source>
</evidence>
<evidence type="ECO:0000313" key="1">
    <source>
        <dbReference type="EMBL" id="SCL38441.1"/>
    </source>
</evidence>
<dbReference type="Proteomes" id="UP000198959">
    <property type="component" value="Unassembled WGS sequence"/>
</dbReference>
<gene>
    <name evidence="1" type="ORF">GA0074692_5012</name>
</gene>
<dbReference type="AlphaFoldDB" id="A0A1C6T9L1"/>
<keyword evidence="2" id="KW-1185">Reference proteome</keyword>
<protein>
    <submittedName>
        <fullName evidence="1">Uncharacterized protein</fullName>
    </submittedName>
</protein>
<sequence>MSPRGLALLVAAGFAGYLTLEHPQVGTPVLVAVGVLTVLNQLVRRDREQD</sequence>
<accession>A0A1C6T9L1</accession>
<reference evidence="2" key="1">
    <citation type="submission" date="2016-06" db="EMBL/GenBank/DDBJ databases">
        <authorList>
            <person name="Varghese N."/>
            <person name="Submissions Spin"/>
        </authorList>
    </citation>
    <scope>NUCLEOTIDE SEQUENCE [LARGE SCALE GENOMIC DNA]</scope>
    <source>
        <strain evidence="2">DSM 43817</strain>
    </source>
</reference>
<dbReference type="RefSeq" id="WP_176738566.1">
    <property type="nucleotide sequence ID" value="NZ_FMHW01000002.1"/>
</dbReference>
<dbReference type="EMBL" id="FMHW01000002">
    <property type="protein sequence ID" value="SCL38441.1"/>
    <property type="molecule type" value="Genomic_DNA"/>
</dbReference>
<name>A0A1C6T9L1_9ACTN</name>
<organism evidence="1 2">
    <name type="scientific">Micromonospora pallida</name>
    <dbReference type="NCBI Taxonomy" id="145854"/>
    <lineage>
        <taxon>Bacteria</taxon>
        <taxon>Bacillati</taxon>
        <taxon>Actinomycetota</taxon>
        <taxon>Actinomycetes</taxon>
        <taxon>Micromonosporales</taxon>
        <taxon>Micromonosporaceae</taxon>
        <taxon>Micromonospora</taxon>
    </lineage>
</organism>
<proteinExistence type="predicted"/>